<evidence type="ECO:0000256" key="1">
    <source>
        <dbReference type="ARBA" id="ARBA00004236"/>
    </source>
</evidence>
<keyword evidence="17" id="KW-0446">Lipid-binding</keyword>
<evidence type="ECO:0000256" key="20">
    <source>
        <dbReference type="ARBA" id="ARBA00023306"/>
    </source>
</evidence>
<evidence type="ECO:0000256" key="17">
    <source>
        <dbReference type="ARBA" id="ARBA00023121"/>
    </source>
</evidence>
<keyword evidence="11" id="KW-0132">Cell division</keyword>
<keyword evidence="8" id="KW-1003">Cell membrane</keyword>
<keyword evidence="14" id="KW-0965">Cell junction</keyword>
<evidence type="ECO:0000256" key="13">
    <source>
        <dbReference type="ARBA" id="ARBA00022782"/>
    </source>
</evidence>
<feature type="domain" description="PDZ" evidence="26">
    <location>
        <begin position="225"/>
        <end position="301"/>
    </location>
</feature>
<accession>A0AAX6RMC2</accession>
<keyword evidence="13" id="KW-0221">Differentiation</keyword>
<dbReference type="GO" id="GO:0008104">
    <property type="term" value="P:intracellular protein localization"/>
    <property type="evidence" value="ECO:0007669"/>
    <property type="project" value="TreeGrafter"/>
</dbReference>
<dbReference type="FunFam" id="3.10.20.90:FF:000017">
    <property type="entry name" value="partitioning defective 3 homolog isoform X2"/>
    <property type="match status" value="1"/>
</dbReference>
<dbReference type="CDD" id="cd06691">
    <property type="entry name" value="PDZ1_Par3-like"/>
    <property type="match status" value="1"/>
</dbReference>
<dbReference type="PANTHER" id="PTHR16484:SF10">
    <property type="entry name" value="PARTITIONING DEFECTIVE 3 HOMOLOG"/>
    <property type="match status" value="1"/>
</dbReference>
<evidence type="ECO:0000256" key="15">
    <source>
        <dbReference type="ARBA" id="ARBA00022990"/>
    </source>
</evidence>
<keyword evidence="16 24" id="KW-0175">Coiled coil</keyword>
<evidence type="ECO:0000259" key="26">
    <source>
        <dbReference type="PROSITE" id="PS50106"/>
    </source>
</evidence>
<dbReference type="Proteomes" id="UP000694906">
    <property type="component" value="Unplaced"/>
</dbReference>
<evidence type="ECO:0000256" key="2">
    <source>
        <dbReference type="ARBA" id="ARBA00004245"/>
    </source>
</evidence>
<evidence type="ECO:0000256" key="11">
    <source>
        <dbReference type="ARBA" id="ARBA00022618"/>
    </source>
</evidence>
<feature type="region of interest" description="Disordered" evidence="25">
    <location>
        <begin position="154"/>
        <end position="209"/>
    </location>
</feature>
<dbReference type="FunFam" id="2.30.42.10:FF:000011">
    <property type="entry name" value="partitioning defective 3 homolog isoform X1"/>
    <property type="match status" value="1"/>
</dbReference>
<evidence type="ECO:0000313" key="28">
    <source>
        <dbReference type="RefSeq" id="XP_021097761.1"/>
    </source>
</evidence>
<keyword evidence="10" id="KW-0597">Phosphoprotein</keyword>
<dbReference type="GO" id="GO:0005912">
    <property type="term" value="C:adherens junction"/>
    <property type="evidence" value="ECO:0007669"/>
    <property type="project" value="UniProtKB-SubCell"/>
</dbReference>
<gene>
    <name evidence="28" type="primary">Pard3</name>
</gene>
<feature type="compositionally biased region" description="Basic and acidic residues" evidence="25">
    <location>
        <begin position="1234"/>
        <end position="1247"/>
    </location>
</feature>
<evidence type="ECO:0000256" key="6">
    <source>
        <dbReference type="ARBA" id="ARBA00005358"/>
    </source>
</evidence>
<dbReference type="Gene3D" id="2.30.42.10">
    <property type="match status" value="3"/>
</dbReference>
<dbReference type="GO" id="GO:0016324">
    <property type="term" value="C:apical plasma membrane"/>
    <property type="evidence" value="ECO:0007669"/>
    <property type="project" value="TreeGrafter"/>
</dbReference>
<dbReference type="InterPro" id="IPR052213">
    <property type="entry name" value="PAR3"/>
</dbReference>
<comment type="similarity">
    <text evidence="6">Belongs to the PAR3 family.</text>
</comment>
<feature type="compositionally biased region" description="Low complexity" evidence="25">
    <location>
        <begin position="1145"/>
        <end position="1154"/>
    </location>
</feature>
<evidence type="ECO:0000256" key="19">
    <source>
        <dbReference type="ARBA" id="ARBA00023212"/>
    </source>
</evidence>
<evidence type="ECO:0000256" key="4">
    <source>
        <dbReference type="ARBA" id="ARBA00004536"/>
    </source>
</evidence>
<dbReference type="GO" id="GO:0045197">
    <property type="term" value="P:establishment or maintenance of epithelial cell apical/basal polarity"/>
    <property type="evidence" value="ECO:0007669"/>
    <property type="project" value="TreeGrafter"/>
</dbReference>
<evidence type="ECO:0000256" key="12">
    <source>
        <dbReference type="ARBA" id="ARBA00022737"/>
    </source>
</evidence>
<evidence type="ECO:0000256" key="22">
    <source>
        <dbReference type="ARBA" id="ARBA00070151"/>
    </source>
</evidence>
<proteinExistence type="inferred from homology"/>
<evidence type="ECO:0000256" key="3">
    <source>
        <dbReference type="ARBA" id="ARBA00004435"/>
    </source>
</evidence>
<reference evidence="28" key="1">
    <citation type="submission" date="2025-08" db="UniProtKB">
        <authorList>
            <consortium name="RefSeq"/>
        </authorList>
    </citation>
    <scope>IDENTIFICATION</scope>
</reference>
<feature type="compositionally biased region" description="Low complexity" evidence="25">
    <location>
        <begin position="91"/>
        <end position="100"/>
    </location>
</feature>
<feature type="region of interest" description="Disordered" evidence="25">
    <location>
        <begin position="342"/>
        <end position="402"/>
    </location>
</feature>
<keyword evidence="9" id="KW-0963">Cytoplasm</keyword>
<dbReference type="GO" id="GO:0051660">
    <property type="term" value="P:establishment of centrosome localization"/>
    <property type="evidence" value="ECO:0007669"/>
    <property type="project" value="TreeGrafter"/>
</dbReference>
<feature type="coiled-coil region" evidence="24">
    <location>
        <begin position="998"/>
        <end position="1025"/>
    </location>
</feature>
<feature type="region of interest" description="Disordered" evidence="25">
    <location>
        <begin position="81"/>
        <end position="108"/>
    </location>
</feature>
<keyword evidence="18" id="KW-0472">Membrane</keyword>
<feature type="domain" description="PDZ" evidence="26">
    <location>
        <begin position="413"/>
        <end position="498"/>
    </location>
</feature>
<evidence type="ECO:0000256" key="25">
    <source>
        <dbReference type="SAM" id="MobiDB-lite"/>
    </source>
</evidence>
<keyword evidence="7" id="KW-0796">Tight junction</keyword>
<dbReference type="PANTHER" id="PTHR16484">
    <property type="entry name" value="PARTITIONING DEFECTIVE 3 RELATED"/>
    <property type="match status" value="1"/>
</dbReference>
<dbReference type="GO" id="GO:0035091">
    <property type="term" value="F:phosphatidylinositol binding"/>
    <property type="evidence" value="ECO:0007669"/>
    <property type="project" value="TreeGrafter"/>
</dbReference>
<evidence type="ECO:0000256" key="24">
    <source>
        <dbReference type="SAM" id="Coils"/>
    </source>
</evidence>
<feature type="region of interest" description="Disordered" evidence="25">
    <location>
        <begin position="881"/>
        <end position="974"/>
    </location>
</feature>
<dbReference type="CTD" id="56288"/>
<feature type="region of interest" description="Disordered" evidence="25">
    <location>
        <begin position="814"/>
        <end position="835"/>
    </location>
</feature>
<dbReference type="PROSITE" id="PS50106">
    <property type="entry name" value="PDZ"/>
    <property type="match status" value="3"/>
</dbReference>
<dbReference type="RefSeq" id="XP_021097761.1">
    <property type="nucleotide sequence ID" value="XM_021242102.1"/>
</dbReference>
<comment type="subunit">
    <text evidence="21">Interacts with PRKCZ.</text>
</comment>
<evidence type="ECO:0000313" key="27">
    <source>
        <dbReference type="Proteomes" id="UP000694906"/>
    </source>
</evidence>
<name>A0AAX6RMC2_HETGA</name>
<feature type="compositionally biased region" description="Polar residues" evidence="25">
    <location>
        <begin position="1085"/>
        <end position="1098"/>
    </location>
</feature>
<dbReference type="GO" id="GO:0030010">
    <property type="term" value="P:establishment of cell polarity"/>
    <property type="evidence" value="ECO:0007669"/>
    <property type="project" value="TreeGrafter"/>
</dbReference>
<feature type="compositionally biased region" description="Polar residues" evidence="25">
    <location>
        <begin position="1170"/>
        <end position="1191"/>
    </location>
</feature>
<dbReference type="FunFam" id="2.30.42.10:FF:000040">
    <property type="entry name" value="partitioning defective 3 homolog isoform X2"/>
    <property type="match status" value="1"/>
</dbReference>
<feature type="compositionally biased region" description="Basic and acidic residues" evidence="25">
    <location>
        <begin position="1099"/>
        <end position="1126"/>
    </location>
</feature>
<dbReference type="InterPro" id="IPR021922">
    <property type="entry name" value="Par3/HAL_N"/>
</dbReference>
<keyword evidence="20" id="KW-0131">Cell cycle</keyword>
<dbReference type="Gene3D" id="3.10.20.90">
    <property type="entry name" value="Phosphatidylinositol 3-kinase Catalytic Subunit, Chain A, domain 1"/>
    <property type="match status" value="1"/>
</dbReference>
<feature type="region of interest" description="Disordered" evidence="25">
    <location>
        <begin position="1080"/>
        <end position="1305"/>
    </location>
</feature>
<feature type="compositionally biased region" description="Basic and acidic residues" evidence="25">
    <location>
        <begin position="922"/>
        <end position="958"/>
    </location>
</feature>
<dbReference type="InterPro" id="IPR001478">
    <property type="entry name" value="PDZ"/>
</dbReference>
<evidence type="ECO:0000256" key="16">
    <source>
        <dbReference type="ARBA" id="ARBA00023054"/>
    </source>
</evidence>
<dbReference type="Pfam" id="PF00595">
    <property type="entry name" value="PDZ"/>
    <property type="match status" value="3"/>
</dbReference>
<dbReference type="GO" id="GO:0030154">
    <property type="term" value="P:cell differentiation"/>
    <property type="evidence" value="ECO:0007669"/>
    <property type="project" value="UniProtKB-KW"/>
</dbReference>
<evidence type="ECO:0000256" key="23">
    <source>
        <dbReference type="ARBA" id="ARBA00082523"/>
    </source>
</evidence>
<evidence type="ECO:0000256" key="9">
    <source>
        <dbReference type="ARBA" id="ARBA00022490"/>
    </source>
</evidence>
<keyword evidence="27" id="KW-1185">Reference proteome</keyword>
<dbReference type="GO" id="GO:0051301">
    <property type="term" value="P:cell division"/>
    <property type="evidence" value="ECO:0007669"/>
    <property type="project" value="UniProtKB-KW"/>
</dbReference>
<dbReference type="GO" id="GO:0005938">
    <property type="term" value="C:cell cortex"/>
    <property type="evidence" value="ECO:0007669"/>
    <property type="project" value="UniProtKB-SubCell"/>
</dbReference>
<dbReference type="SUPFAM" id="SSF50156">
    <property type="entry name" value="PDZ domain-like"/>
    <property type="match status" value="3"/>
</dbReference>
<evidence type="ECO:0000256" key="18">
    <source>
        <dbReference type="ARBA" id="ARBA00023136"/>
    </source>
</evidence>
<evidence type="ECO:0000256" key="10">
    <source>
        <dbReference type="ARBA" id="ARBA00022553"/>
    </source>
</evidence>
<sequence length="1305" mass="144326">MKVTVCFGRTRVVVPCGDGHMKVCSLVQQAVTRYRKAIAKDPSYWIQVHRLEHGDGGILDLDDILCDVADDKDRLVAVFDEQDPHHGGDGTSASSTGTQSPETLGSELGAGTVSAFQPYRATSEIEVTPSVLRANMPLHVRRSSDPALIGLPASVSDSDFSEEPSRKNPTRWSTTAGFLKQNAAGSPQSCERKEEDGTEDSSRVEPVGHADTGLESVTNFSLDDMVKLVQVSNDGGPLGIHVVPFSARGGRTLGLLVKRLEKGGKAEQENLFHENDCIVRINDGDLRNRRFEQAQHMFRQAMRTPIIWFHVVPAANKEQYEQLSQSERSSYYSSRFSPDSQFLDSRASGSAGPHAPARVPRASLASEQTDAPLRLPHALHPSAKPPAAPAPHSVLGSSAGSGYNTKKVGKRLSIQLKKGTEGLGFSITSRDVTIGGSAPIYVKNILPRGAAIQDGRLKAGDRLIEVNGVDLAGKSQEEVVSLLRSTKMEGTVSLLVFRQEDAFHPRELNAEPSQMQIPKETKAEEDDVVLTPDGTREFLTFEVPLNDSGSAGLGVSVKGNRSKENHADLGIFVKSIINGGAASKDGRLRVNDQLIAVNGESLLGKTNQDAMETLRRSMSTEGNKRGMIQLIVARRISKCHELRSPGSPTGPELPIDTVLDDRERRISHSLYSGLEGLDESPSRNVALSRIMGKYQLSPTVNMPQDDTVIIEDDQLPVLPPHLSDQSSSSSHDDVGFVPSDAAVWAKTAISDSADCSLSPDVDPVLAFQREGFGRQSMSEKRTKQFSDASQLDFVKTRKSKSMDLGIADETKLNTVDDQKAGSPSRDVGPSLGLKKSSSLESLQTAVAEVTLNGDIPFHRPRPRIIRGRGCNESFRAAIDKSYDKPAVDDDDEGMETLEEDTEESSRSGRESVSTASDQPSRSLERHMNGSQEKGDKADRRKDKAGKEKRKDGEKDKDKRKAKKGMLKGLGDMFRFGKHRKDDKIEKTGKIKIQESFTSEEERIRMKQEQERIQAKTREFRERQARERDYAEIQDFHRTFGCEDELMYGGMASYEGSLALSARPQSPREGHMMDALYAQVKKPRNSKASTVDSNRSTPSNHDRIQRLRQEFQQAKQDEDVEDRRRTYSFEQPWPGSRPAAQSGRHSVSVEVQVQRQRQEERESFQQAQRQYSSLPRQSRKNSSSASQDSWEQNYAPGEGFQSAKENPRYSSYQGSRNGCMGGHGFNARVMLETQELLRQEQRRKEQQMKRQPPAEGSSSYDSYKKAQDPGCPPPKGPFRQDVPPSPSQVARLNRLQAPEKGRPFYS</sequence>
<dbReference type="Pfam" id="PF12053">
    <property type="entry name" value="Par3_HAL_N_term"/>
    <property type="match status" value="1"/>
</dbReference>
<keyword evidence="15" id="KW-0007">Acetylation</keyword>
<feature type="domain" description="PDZ" evidence="26">
    <location>
        <begin position="542"/>
        <end position="617"/>
    </location>
</feature>
<dbReference type="GO" id="GO:0005923">
    <property type="term" value="C:bicellular tight junction"/>
    <property type="evidence" value="ECO:0007669"/>
    <property type="project" value="UniProtKB-SubCell"/>
</dbReference>
<dbReference type="GO" id="GO:0005856">
    <property type="term" value="C:cytoskeleton"/>
    <property type="evidence" value="ECO:0007669"/>
    <property type="project" value="UniProtKB-SubCell"/>
</dbReference>
<dbReference type="FunFam" id="2.30.42.10:FF:000078">
    <property type="entry name" value="Partitioning defective 3 homolog B"/>
    <property type="match status" value="1"/>
</dbReference>
<keyword evidence="12" id="KW-0677">Repeat</keyword>
<dbReference type="GO" id="GO:0000226">
    <property type="term" value="P:microtubule cytoskeleton organization"/>
    <property type="evidence" value="ECO:0007669"/>
    <property type="project" value="TreeGrafter"/>
</dbReference>
<evidence type="ECO:0000256" key="8">
    <source>
        <dbReference type="ARBA" id="ARBA00022475"/>
    </source>
</evidence>
<keyword evidence="19" id="KW-0206">Cytoskeleton</keyword>
<dbReference type="GO" id="GO:0007155">
    <property type="term" value="P:cell adhesion"/>
    <property type="evidence" value="ECO:0007669"/>
    <property type="project" value="TreeGrafter"/>
</dbReference>
<dbReference type="GeneID" id="101705735"/>
<dbReference type="CDD" id="cd23059">
    <property type="entry name" value="PDZ3_Par3-like"/>
    <property type="match status" value="1"/>
</dbReference>
<evidence type="ECO:0000256" key="21">
    <source>
        <dbReference type="ARBA" id="ARBA00065272"/>
    </source>
</evidence>
<protein>
    <recommendedName>
        <fullName evidence="22">Partitioning defective 3 homolog</fullName>
    </recommendedName>
    <alternativeName>
        <fullName evidence="23">Atypical PKC isotype-specific-interacting protein</fullName>
    </alternativeName>
</protein>
<evidence type="ECO:0000256" key="5">
    <source>
        <dbReference type="ARBA" id="ARBA00004544"/>
    </source>
</evidence>
<organism evidence="27 28">
    <name type="scientific">Heterocephalus glaber</name>
    <name type="common">Naked mole rat</name>
    <dbReference type="NCBI Taxonomy" id="10181"/>
    <lineage>
        <taxon>Eukaryota</taxon>
        <taxon>Metazoa</taxon>
        <taxon>Chordata</taxon>
        <taxon>Craniata</taxon>
        <taxon>Vertebrata</taxon>
        <taxon>Euteleostomi</taxon>
        <taxon>Mammalia</taxon>
        <taxon>Eutheria</taxon>
        <taxon>Euarchontoglires</taxon>
        <taxon>Glires</taxon>
        <taxon>Rodentia</taxon>
        <taxon>Hystricomorpha</taxon>
        <taxon>Bathyergidae</taxon>
        <taxon>Heterocephalus</taxon>
    </lineage>
</organism>
<dbReference type="CDD" id="cd23058">
    <property type="entry name" value="PDZ2_Par3-like"/>
    <property type="match status" value="1"/>
</dbReference>
<evidence type="ECO:0000256" key="7">
    <source>
        <dbReference type="ARBA" id="ARBA00022427"/>
    </source>
</evidence>
<feature type="compositionally biased region" description="Basic and acidic residues" evidence="25">
    <location>
        <begin position="1296"/>
        <end position="1305"/>
    </location>
</feature>
<evidence type="ECO:0000256" key="14">
    <source>
        <dbReference type="ARBA" id="ARBA00022949"/>
    </source>
</evidence>
<feature type="compositionally biased region" description="Acidic residues" evidence="25">
    <location>
        <begin position="888"/>
        <end position="902"/>
    </location>
</feature>
<dbReference type="InterPro" id="IPR036034">
    <property type="entry name" value="PDZ_sf"/>
</dbReference>
<comment type="subcellular location">
    <subcellularLocation>
        <location evidence="4">Cell junction</location>
        <location evidence="4">Adherens junction</location>
    </subcellularLocation>
    <subcellularLocation>
        <location evidence="3">Cell junction</location>
        <location evidence="3">Tight junction</location>
    </subcellularLocation>
    <subcellularLocation>
        <location evidence="1">Cell membrane</location>
    </subcellularLocation>
    <subcellularLocation>
        <location evidence="5">Cytoplasm</location>
        <location evidence="5">Cell cortex</location>
    </subcellularLocation>
    <subcellularLocation>
        <location evidence="2">Cytoplasm</location>
        <location evidence="2">Cytoskeleton</location>
    </subcellularLocation>
</comment>
<dbReference type="SMART" id="SM00228">
    <property type="entry name" value="PDZ"/>
    <property type="match status" value="3"/>
</dbReference>
<feature type="compositionally biased region" description="Basic and acidic residues" evidence="25">
    <location>
        <begin position="190"/>
        <end position="208"/>
    </location>
</feature>